<feature type="compositionally biased region" description="Acidic residues" evidence="1">
    <location>
        <begin position="31"/>
        <end position="43"/>
    </location>
</feature>
<feature type="compositionally biased region" description="Low complexity" evidence="1">
    <location>
        <begin position="94"/>
        <end position="107"/>
    </location>
</feature>
<gene>
    <name evidence="3" type="primary">LOC108016101</name>
</gene>
<evidence type="ECO:0000313" key="3">
    <source>
        <dbReference type="RefSeq" id="XP_036673144.3"/>
    </source>
</evidence>
<dbReference type="GeneID" id="108016101"/>
<feature type="compositionally biased region" description="Acidic residues" evidence="1">
    <location>
        <begin position="51"/>
        <end position="67"/>
    </location>
</feature>
<organism evidence="2 3">
    <name type="scientific">Drosophila suzukii</name>
    <name type="common">Spotted-wing drosophila fruit fly</name>
    <dbReference type="NCBI Taxonomy" id="28584"/>
    <lineage>
        <taxon>Eukaryota</taxon>
        <taxon>Metazoa</taxon>
        <taxon>Ecdysozoa</taxon>
        <taxon>Arthropoda</taxon>
        <taxon>Hexapoda</taxon>
        <taxon>Insecta</taxon>
        <taxon>Pterygota</taxon>
        <taxon>Neoptera</taxon>
        <taxon>Endopterygota</taxon>
        <taxon>Diptera</taxon>
        <taxon>Brachycera</taxon>
        <taxon>Muscomorpha</taxon>
        <taxon>Ephydroidea</taxon>
        <taxon>Drosophilidae</taxon>
        <taxon>Drosophila</taxon>
        <taxon>Sophophora</taxon>
    </lineage>
</organism>
<name>A0AB40A7M1_DROSZ</name>
<accession>A0AB40A7M1</accession>
<evidence type="ECO:0000256" key="1">
    <source>
        <dbReference type="SAM" id="MobiDB-lite"/>
    </source>
</evidence>
<feature type="compositionally biased region" description="Polar residues" evidence="1">
    <location>
        <begin position="68"/>
        <end position="77"/>
    </location>
</feature>
<keyword evidence="2" id="KW-1185">Reference proteome</keyword>
<dbReference type="RefSeq" id="XP_036673144.3">
    <property type="nucleotide sequence ID" value="XM_036817249.3"/>
</dbReference>
<proteinExistence type="predicted"/>
<dbReference type="Proteomes" id="UP001652628">
    <property type="component" value="Chromosome 3"/>
</dbReference>
<feature type="compositionally biased region" description="Pro residues" evidence="1">
    <location>
        <begin position="1"/>
        <end position="21"/>
    </location>
</feature>
<dbReference type="AlphaFoldDB" id="A0AB40A7M1"/>
<feature type="region of interest" description="Disordered" evidence="1">
    <location>
        <begin position="1"/>
        <end position="107"/>
    </location>
</feature>
<evidence type="ECO:0000313" key="2">
    <source>
        <dbReference type="Proteomes" id="UP001652628"/>
    </source>
</evidence>
<sequence>MSLLKPPNPMAAHPPQPPLPRHPFLGCEPMAEMEAEADMDSDSEQERPHLDDEDAAIDVEADEEQESQESPGITSKGSLCLDSKEHLGQHKEAAAPAADKSANQKAY</sequence>
<protein>
    <submittedName>
        <fullName evidence="3">Uncharacterized protein</fullName>
    </submittedName>
</protein>
<reference evidence="3" key="1">
    <citation type="submission" date="2025-08" db="UniProtKB">
        <authorList>
            <consortium name="RefSeq"/>
        </authorList>
    </citation>
    <scope>IDENTIFICATION</scope>
</reference>
<feature type="compositionally biased region" description="Basic and acidic residues" evidence="1">
    <location>
        <begin position="82"/>
        <end position="93"/>
    </location>
</feature>